<evidence type="ECO:0000259" key="1">
    <source>
        <dbReference type="PROSITE" id="PS50041"/>
    </source>
</evidence>
<dbReference type="Gene3D" id="3.10.100.10">
    <property type="entry name" value="Mannose-Binding Protein A, subunit A"/>
    <property type="match status" value="1"/>
</dbReference>
<organism evidence="2 3">
    <name type="scientific">Panagrolaimus davidi</name>
    <dbReference type="NCBI Taxonomy" id="227884"/>
    <lineage>
        <taxon>Eukaryota</taxon>
        <taxon>Metazoa</taxon>
        <taxon>Ecdysozoa</taxon>
        <taxon>Nematoda</taxon>
        <taxon>Chromadorea</taxon>
        <taxon>Rhabditida</taxon>
        <taxon>Tylenchina</taxon>
        <taxon>Panagrolaimomorpha</taxon>
        <taxon>Panagrolaimoidea</taxon>
        <taxon>Panagrolaimidae</taxon>
        <taxon>Panagrolaimus</taxon>
    </lineage>
</organism>
<keyword evidence="2" id="KW-1185">Reference proteome</keyword>
<proteinExistence type="predicted"/>
<reference evidence="3" key="1">
    <citation type="submission" date="2022-11" db="UniProtKB">
        <authorList>
            <consortium name="WormBaseParasite"/>
        </authorList>
    </citation>
    <scope>IDENTIFICATION</scope>
</reference>
<dbReference type="SUPFAM" id="SSF56436">
    <property type="entry name" value="C-type lectin-like"/>
    <property type="match status" value="1"/>
</dbReference>
<dbReference type="InterPro" id="IPR016186">
    <property type="entry name" value="C-type_lectin-like/link_sf"/>
</dbReference>
<accession>A0A914QKV8</accession>
<evidence type="ECO:0000313" key="3">
    <source>
        <dbReference type="WBParaSite" id="PDA_v2.g4266.t1"/>
    </source>
</evidence>
<dbReference type="InterPro" id="IPR001304">
    <property type="entry name" value="C-type_lectin-like"/>
</dbReference>
<feature type="domain" description="C-type lectin" evidence="1">
    <location>
        <begin position="15"/>
        <end position="61"/>
    </location>
</feature>
<dbReference type="PROSITE" id="PS50041">
    <property type="entry name" value="C_TYPE_LECTIN_2"/>
    <property type="match status" value="1"/>
</dbReference>
<protein>
    <submittedName>
        <fullName evidence="3">C-type lectin domain-containing protein</fullName>
    </submittedName>
</protein>
<dbReference type="Proteomes" id="UP000887578">
    <property type="component" value="Unplaced"/>
</dbReference>
<dbReference type="WBParaSite" id="PDA_v2.g4266.t1">
    <property type="protein sequence ID" value="PDA_v2.g4266.t1"/>
    <property type="gene ID" value="PDA_v2.g4266"/>
</dbReference>
<evidence type="ECO:0000313" key="2">
    <source>
        <dbReference type="Proteomes" id="UP000887578"/>
    </source>
</evidence>
<dbReference type="AlphaFoldDB" id="A0A914QKV8"/>
<sequence>MVNFGLHWVEKFLCWTDGSALNYLNWGISEPKNVQINDIVEFSSTAWSTTKTTTLTKLLCKKKPDKILRTCTQVLEPTCPPVTTPPPLLNFTCDNTNNFAGIQVAGGTFVDNKGYGKADIQGICPAAGGPVLYYDGKTPTIPTKDGKSAAGSIMMSGCSSLCVCDAAGKCYKSDNPSSTEITFYPHCDDSNGNSCAFYAILKGAGRLVPDSGGATATFTSANQMASSGFPFPITNSAYLKAAKLGCFGCPI</sequence>
<name>A0A914QKV8_9BILA</name>
<dbReference type="InterPro" id="IPR016187">
    <property type="entry name" value="CTDL_fold"/>
</dbReference>